<dbReference type="EMBL" id="CP107006">
    <property type="protein sequence ID" value="UYQ94541.1"/>
    <property type="molecule type" value="Genomic_DNA"/>
</dbReference>
<gene>
    <name evidence="1" type="ORF">MKQ68_05480</name>
</gene>
<proteinExistence type="predicted"/>
<dbReference type="Proteomes" id="UP001162741">
    <property type="component" value="Chromosome"/>
</dbReference>
<evidence type="ECO:0000313" key="2">
    <source>
        <dbReference type="Proteomes" id="UP001162741"/>
    </source>
</evidence>
<name>A0ABY6J8D9_9BACT</name>
<evidence type="ECO:0000313" key="1">
    <source>
        <dbReference type="EMBL" id="UYQ94541.1"/>
    </source>
</evidence>
<accession>A0ABY6J8D9</accession>
<protein>
    <submittedName>
        <fullName evidence="1">Uncharacterized protein</fullName>
    </submittedName>
</protein>
<sequence>MKYLLWLLLSGAVLQQPAPKHLLLDQYQQLLPGALCQDAKVHENDKQAKGRTTFLDRDFRTEYFAGAKSVRFYECEDRRFHLAMVSLEFNTPRELEMAMGAITASKRTAFRLPVRTRFVPKRLGNELLIIYSETFTDKRFQDLVNEP</sequence>
<dbReference type="RefSeq" id="WP_264282414.1">
    <property type="nucleotide sequence ID" value="NZ_CP107006.1"/>
</dbReference>
<organism evidence="1 2">
    <name type="scientific">Chitinophaga horti</name>
    <dbReference type="NCBI Taxonomy" id="2920382"/>
    <lineage>
        <taxon>Bacteria</taxon>
        <taxon>Pseudomonadati</taxon>
        <taxon>Bacteroidota</taxon>
        <taxon>Chitinophagia</taxon>
        <taxon>Chitinophagales</taxon>
        <taxon>Chitinophagaceae</taxon>
        <taxon>Chitinophaga</taxon>
    </lineage>
</organism>
<keyword evidence="2" id="KW-1185">Reference proteome</keyword>
<reference evidence="1" key="1">
    <citation type="submission" date="2022-10" db="EMBL/GenBank/DDBJ databases">
        <title>Chitinophaga sp. nov., isolated from soil.</title>
        <authorList>
            <person name="Jeon C.O."/>
        </authorList>
    </citation>
    <scope>NUCLEOTIDE SEQUENCE</scope>
    <source>
        <strain evidence="1">R8</strain>
    </source>
</reference>